<feature type="transmembrane region" description="Helical" evidence="2">
    <location>
        <begin position="466"/>
        <end position="489"/>
    </location>
</feature>
<organism evidence="3 4">
    <name type="scientific">Lentisphaera araneosa HTCC2155</name>
    <dbReference type="NCBI Taxonomy" id="313628"/>
    <lineage>
        <taxon>Bacteria</taxon>
        <taxon>Pseudomonadati</taxon>
        <taxon>Lentisphaerota</taxon>
        <taxon>Lentisphaeria</taxon>
        <taxon>Lentisphaerales</taxon>
        <taxon>Lentisphaeraceae</taxon>
        <taxon>Lentisphaera</taxon>
    </lineage>
</organism>
<reference evidence="3 4" key="1">
    <citation type="journal article" date="2010" name="J. Bacteriol.">
        <title>Genome sequence of Lentisphaera araneosa HTCC2155T, the type species of the order Lentisphaerales in the phylum Lentisphaerae.</title>
        <authorList>
            <person name="Thrash J.C."/>
            <person name="Cho J.C."/>
            <person name="Vergin K.L."/>
            <person name="Morris R.M."/>
            <person name="Giovannoni S.J."/>
        </authorList>
    </citation>
    <scope>NUCLEOTIDE SEQUENCE [LARGE SCALE GENOMIC DNA]</scope>
    <source>
        <strain evidence="3 4">HTCC2155</strain>
    </source>
</reference>
<dbReference type="Proteomes" id="UP000004947">
    <property type="component" value="Unassembled WGS sequence"/>
</dbReference>
<keyword evidence="4" id="KW-1185">Reference proteome</keyword>
<keyword evidence="2" id="KW-0472">Membrane</keyword>
<feature type="compositionally biased region" description="Low complexity" evidence="1">
    <location>
        <begin position="381"/>
        <end position="391"/>
    </location>
</feature>
<accession>A6DHQ8</accession>
<sequence length="752" mass="79135">MSTLKENLVKIGFKADEADTILEKMPGTDQQNYSNFSMPELALKAGNFRNQYLKKAAVLKNKLTIPGASDEDTNTMTFKRSALPGSAVDANSATGSSKPVLDMEASGVVSPSPGLQKPGASINLQKPGGSLLDSNIAPAKPAPTLNKTGSTLKKPAPPPSVEDADMGIPTMSFKRSTLPGAAQEVNHSSSLSKTPGSSLSALNNASPAPNPPEANSAFKLKGNTLKKPSENKTSSNDELAGMNLNTMTMSKSAILGNAVDISSDQNAKKPGSSLPSTETAKTEESPAPPSEQAPKVVPPKTKPKLALKGNKGMITPPGSGLELPKPGSSSKAPGITTPGSGIAPPPTSSSVGGLKAPGGLQPPFGGLKPPGGLQAPGGGLKAPAGLQAPGGQAPPPPPPPSGLSLKSGEGLHSPGDIAEGHDKKLSLNSPAEDINKTPHEDVNETVTTSLNKLKKGKPSKAGKKPLIVMVAIGVLLLGGIAFLVTTLLGGSDEAEVAKKDEVAPVKAAPEKKVAPKAEEKFKTFDISETREWAYRTASSLKFDLKNEIKEAWSLELWINTPESNSEGNPRILSLKSKDDIVLLLKLDQDNLCSIKVGEETHKAPKAFRSGKAQYHLALTCENKEVLFHINGRYIAKLPFEQVFDNIVLGSDKTVAIFDELILNSSTFYLADENFVPTRTAERNEDTILYVPFEATKDSAKLNIYHPKEIATVAIDSEAWLNIKQSVLDISALLSELDSEIIDDIEDEGTAVR</sequence>
<feature type="region of interest" description="Disordered" evidence="1">
    <location>
        <begin position="104"/>
        <end position="218"/>
    </location>
</feature>
<feature type="compositionally biased region" description="Low complexity" evidence="1">
    <location>
        <begin position="188"/>
        <end position="217"/>
    </location>
</feature>
<evidence type="ECO:0000256" key="1">
    <source>
        <dbReference type="SAM" id="MobiDB-lite"/>
    </source>
</evidence>
<feature type="compositionally biased region" description="Basic and acidic residues" evidence="1">
    <location>
        <begin position="433"/>
        <end position="442"/>
    </location>
</feature>
<gene>
    <name evidence="3" type="ORF">LNTAR_08334</name>
</gene>
<dbReference type="STRING" id="313628.LNTAR_08334"/>
<feature type="compositionally biased region" description="Pro residues" evidence="1">
    <location>
        <begin position="392"/>
        <end position="401"/>
    </location>
</feature>
<feature type="compositionally biased region" description="Low complexity" evidence="1">
    <location>
        <begin position="357"/>
        <end position="373"/>
    </location>
</feature>
<dbReference type="AlphaFoldDB" id="A6DHQ8"/>
<keyword evidence="2" id="KW-0812">Transmembrane</keyword>
<evidence type="ECO:0000256" key="2">
    <source>
        <dbReference type="SAM" id="Phobius"/>
    </source>
</evidence>
<dbReference type="EMBL" id="ABCK01000004">
    <property type="protein sequence ID" value="EDM28562.1"/>
    <property type="molecule type" value="Genomic_DNA"/>
</dbReference>
<feature type="region of interest" description="Disordered" evidence="1">
    <location>
        <begin position="261"/>
        <end position="460"/>
    </location>
</feature>
<keyword evidence="2" id="KW-1133">Transmembrane helix</keyword>
<dbReference type="RefSeq" id="WP_007277443.1">
    <property type="nucleotide sequence ID" value="NZ_ABCK01000004.1"/>
</dbReference>
<evidence type="ECO:0000313" key="3">
    <source>
        <dbReference type="EMBL" id="EDM28562.1"/>
    </source>
</evidence>
<proteinExistence type="predicted"/>
<name>A6DHQ8_9BACT</name>
<feature type="compositionally biased region" description="Low complexity" evidence="1">
    <location>
        <begin position="292"/>
        <end position="308"/>
    </location>
</feature>
<protein>
    <submittedName>
        <fullName evidence="3">Uncharacterized protein</fullName>
    </submittedName>
</protein>
<evidence type="ECO:0000313" key="4">
    <source>
        <dbReference type="Proteomes" id="UP000004947"/>
    </source>
</evidence>
<comment type="caution">
    <text evidence="3">The sequence shown here is derived from an EMBL/GenBank/DDBJ whole genome shotgun (WGS) entry which is preliminary data.</text>
</comment>